<keyword evidence="7 8" id="KW-0687">Ribonucleoprotein</keyword>
<keyword evidence="5" id="KW-0694">RNA-binding</keyword>
<evidence type="ECO:0000256" key="2">
    <source>
        <dbReference type="ARBA" id="ARBA00022491"/>
    </source>
</evidence>
<evidence type="ECO:0000256" key="7">
    <source>
        <dbReference type="ARBA" id="ARBA00023274"/>
    </source>
</evidence>
<gene>
    <name evidence="9" type="ORF">UU49_C0011G0019</name>
</gene>
<dbReference type="GO" id="GO:0015934">
    <property type="term" value="C:large ribosomal subunit"/>
    <property type="evidence" value="ECO:0007669"/>
    <property type="project" value="InterPro"/>
</dbReference>
<comment type="similarity">
    <text evidence="1 8">Belongs to the universal ribosomal protein uL1 family.</text>
</comment>
<dbReference type="InterPro" id="IPR023674">
    <property type="entry name" value="Ribosomal_uL1-like"/>
</dbReference>
<organism evidence="9 10">
    <name type="scientific">Candidatus Magasanikbacteria bacterium GW2011_GWC2_41_17</name>
    <dbReference type="NCBI Taxonomy" id="1619048"/>
    <lineage>
        <taxon>Bacteria</taxon>
        <taxon>Candidatus Magasanikiibacteriota</taxon>
    </lineage>
</organism>
<sequence length="198" mass="20789">MKKTAGVKFDATVEMHVCLGIDPKKGEEQVRGTIVLPHAFGKSKIVAAFVPSGKEDEAKAAGADLVGGEELIEEIAKSNKINFDVAVALPAMMPKLAKIAKILGPKGLMPNPKTETVGPDIKKLVGELKKGKMSFKNDDTGNIHLAVGKISFDSAKLTENAQAALDAIIKGKPISSKGTYLKTVVLTSTMGPAIKLAV</sequence>
<dbReference type="AlphaFoldDB" id="A0A0G0VDZ7"/>
<keyword evidence="4" id="KW-0810">Translation regulation</keyword>
<dbReference type="GO" id="GO:0006412">
    <property type="term" value="P:translation"/>
    <property type="evidence" value="ECO:0007669"/>
    <property type="project" value="InterPro"/>
</dbReference>
<dbReference type="InterPro" id="IPR028364">
    <property type="entry name" value="Ribosomal_uL1/biogenesis"/>
</dbReference>
<keyword evidence="2" id="KW-0678">Repressor</keyword>
<comment type="caution">
    <text evidence="9">The sequence shown here is derived from an EMBL/GenBank/DDBJ whole genome shotgun (WGS) entry which is preliminary data.</text>
</comment>
<dbReference type="PIRSF" id="PIRSF002155">
    <property type="entry name" value="Ribosomal_L1"/>
    <property type="match status" value="1"/>
</dbReference>
<evidence type="ECO:0000256" key="3">
    <source>
        <dbReference type="ARBA" id="ARBA00022730"/>
    </source>
</evidence>
<dbReference type="Gene3D" id="3.40.50.790">
    <property type="match status" value="1"/>
</dbReference>
<dbReference type="InterPro" id="IPR016095">
    <property type="entry name" value="Ribosomal_uL1_3-a/b-sand"/>
</dbReference>
<dbReference type="Proteomes" id="UP000034108">
    <property type="component" value="Unassembled WGS sequence"/>
</dbReference>
<evidence type="ECO:0000313" key="10">
    <source>
        <dbReference type="Proteomes" id="UP000034108"/>
    </source>
</evidence>
<dbReference type="InterPro" id="IPR002143">
    <property type="entry name" value="Ribosomal_uL1"/>
</dbReference>
<dbReference type="InterPro" id="IPR005878">
    <property type="entry name" value="Ribosom_uL1_bac-type"/>
</dbReference>
<reference evidence="9 10" key="1">
    <citation type="journal article" date="2015" name="Nature">
        <title>rRNA introns, odd ribosomes, and small enigmatic genomes across a large radiation of phyla.</title>
        <authorList>
            <person name="Brown C.T."/>
            <person name="Hug L.A."/>
            <person name="Thomas B.C."/>
            <person name="Sharon I."/>
            <person name="Castelle C.J."/>
            <person name="Singh A."/>
            <person name="Wilkins M.J."/>
            <person name="Williams K.H."/>
            <person name="Banfield J.F."/>
        </authorList>
    </citation>
    <scope>NUCLEOTIDE SEQUENCE [LARGE SCALE GENOMIC DNA]</scope>
</reference>
<dbReference type="SUPFAM" id="SSF56808">
    <property type="entry name" value="Ribosomal protein L1"/>
    <property type="match status" value="1"/>
</dbReference>
<dbReference type="Gene3D" id="3.30.190.20">
    <property type="match status" value="1"/>
</dbReference>
<dbReference type="STRING" id="1619048.UU49_C0011G0019"/>
<dbReference type="GO" id="GO:0019843">
    <property type="term" value="F:rRNA binding"/>
    <property type="evidence" value="ECO:0007669"/>
    <property type="project" value="UniProtKB-KW"/>
</dbReference>
<evidence type="ECO:0000256" key="8">
    <source>
        <dbReference type="RuleBase" id="RU000659"/>
    </source>
</evidence>
<name>A0A0G0VDZ7_9BACT</name>
<evidence type="ECO:0000256" key="5">
    <source>
        <dbReference type="ARBA" id="ARBA00022884"/>
    </source>
</evidence>
<evidence type="ECO:0000256" key="1">
    <source>
        <dbReference type="ARBA" id="ARBA00010531"/>
    </source>
</evidence>
<proteinExistence type="inferred from homology"/>
<evidence type="ECO:0000313" key="9">
    <source>
        <dbReference type="EMBL" id="KKR99083.1"/>
    </source>
</evidence>
<dbReference type="Pfam" id="PF00687">
    <property type="entry name" value="Ribosomal_L1"/>
    <property type="match status" value="1"/>
</dbReference>
<evidence type="ECO:0000256" key="6">
    <source>
        <dbReference type="ARBA" id="ARBA00022980"/>
    </source>
</evidence>
<evidence type="ECO:0000256" key="4">
    <source>
        <dbReference type="ARBA" id="ARBA00022845"/>
    </source>
</evidence>
<dbReference type="FunFam" id="3.40.50.790:FF:000001">
    <property type="entry name" value="50S ribosomal protein L1"/>
    <property type="match status" value="1"/>
</dbReference>
<dbReference type="GO" id="GO:0006417">
    <property type="term" value="P:regulation of translation"/>
    <property type="evidence" value="ECO:0007669"/>
    <property type="project" value="UniProtKB-KW"/>
</dbReference>
<protein>
    <recommendedName>
        <fullName evidence="8">Ribosomal protein</fullName>
    </recommendedName>
</protein>
<dbReference type="PROSITE" id="PS01199">
    <property type="entry name" value="RIBOSOMAL_L1"/>
    <property type="match status" value="1"/>
</dbReference>
<dbReference type="PANTHER" id="PTHR36427">
    <property type="entry name" value="54S RIBOSOMAL PROTEIN L1, MITOCHONDRIAL"/>
    <property type="match status" value="1"/>
</dbReference>
<accession>A0A0G0VDZ7</accession>
<dbReference type="GO" id="GO:0003735">
    <property type="term" value="F:structural constituent of ribosome"/>
    <property type="evidence" value="ECO:0007669"/>
    <property type="project" value="InterPro"/>
</dbReference>
<keyword evidence="6 8" id="KW-0689">Ribosomal protein</keyword>
<dbReference type="NCBIfam" id="TIGR01169">
    <property type="entry name" value="rplA_bact"/>
    <property type="match status" value="1"/>
</dbReference>
<dbReference type="EMBL" id="LCAV01000011">
    <property type="protein sequence ID" value="KKR99083.1"/>
    <property type="molecule type" value="Genomic_DNA"/>
</dbReference>
<dbReference type="InterPro" id="IPR023673">
    <property type="entry name" value="Ribosomal_uL1_CS"/>
</dbReference>
<dbReference type="PATRIC" id="fig|1619048.3.peg.417"/>
<keyword evidence="3" id="KW-0699">rRNA-binding</keyword>
<dbReference type="CDD" id="cd00403">
    <property type="entry name" value="Ribosomal_L1"/>
    <property type="match status" value="1"/>
</dbReference>
<dbReference type="PANTHER" id="PTHR36427:SF3">
    <property type="entry name" value="LARGE RIBOSOMAL SUBUNIT PROTEIN UL1M"/>
    <property type="match status" value="1"/>
</dbReference>